<sequence length="312" mass="35613">MTARCKLTELSLELLSFLVGLLLPLNIYSWRLRLFEYDSPQDKVCGFQRADQGSGSAQRMDVENQRLIHSGKLLKDECILESFLSLQDYPHHFHLALKDVNEGKGAAPDPRADAAQAYLQQIYSHYFYFSYYYMAYCMALEGRHVPQSLPSSFSAVAPAAAPTPNPPPPAPEERVNPVQEEAPQEGRRDGLELIYISIQLLIFSCIVYFNGSGTRIAFVVLVWFLLYLFKRRNEAHRLREAAAVVERAPPPPSPPRHQDHDSEEEDTPLIQQEENPAPPPPNPHPIQQVLSIFCQFFYFAYTRARALTWLTY</sequence>
<dbReference type="OrthoDB" id="21589at2759"/>
<evidence type="ECO:0000313" key="4">
    <source>
        <dbReference type="Proteomes" id="UP000675881"/>
    </source>
</evidence>
<keyword evidence="4" id="KW-1185">Reference proteome</keyword>
<accession>A0A7R8CS04</accession>
<dbReference type="InterPro" id="IPR029071">
    <property type="entry name" value="Ubiquitin-like_domsf"/>
</dbReference>
<name>A0A7R8CS04_LEPSM</name>
<dbReference type="SUPFAM" id="SSF54236">
    <property type="entry name" value="Ubiquitin-like"/>
    <property type="match status" value="1"/>
</dbReference>
<dbReference type="InterPro" id="IPR039751">
    <property type="entry name" value="HERPUD1/2"/>
</dbReference>
<reference evidence="3" key="1">
    <citation type="submission" date="2021-02" db="EMBL/GenBank/DDBJ databases">
        <authorList>
            <person name="Bekaert M."/>
        </authorList>
    </citation>
    <scope>NUCLEOTIDE SEQUENCE</scope>
    <source>
        <strain evidence="3">IoA-00</strain>
    </source>
</reference>
<dbReference type="EMBL" id="HG994581">
    <property type="protein sequence ID" value="CAF2875058.1"/>
    <property type="molecule type" value="Genomic_DNA"/>
</dbReference>
<feature type="compositionally biased region" description="Pro residues" evidence="1">
    <location>
        <begin position="161"/>
        <end position="170"/>
    </location>
</feature>
<feature type="region of interest" description="Disordered" evidence="1">
    <location>
        <begin position="156"/>
        <end position="186"/>
    </location>
</feature>
<evidence type="ECO:0000256" key="1">
    <source>
        <dbReference type="SAM" id="MobiDB-lite"/>
    </source>
</evidence>
<proteinExistence type="predicted"/>
<feature type="region of interest" description="Disordered" evidence="1">
    <location>
        <begin position="243"/>
        <end position="282"/>
    </location>
</feature>
<dbReference type="Proteomes" id="UP000675881">
    <property type="component" value="Chromosome 2"/>
</dbReference>
<dbReference type="PANTHER" id="PTHR12943">
    <property type="entry name" value="HOMOCYSTEINE-RESPONSIVE ENDOPLASMIC RETICULUM-RESIDENT UNIQUITIN-LIKE DOMAIN HERPUD PROTEIN FAMILY MEMBER"/>
    <property type="match status" value="1"/>
</dbReference>
<dbReference type="GO" id="GO:0030968">
    <property type="term" value="P:endoplasmic reticulum unfolded protein response"/>
    <property type="evidence" value="ECO:0007669"/>
    <property type="project" value="TreeGrafter"/>
</dbReference>
<evidence type="ECO:0000256" key="2">
    <source>
        <dbReference type="SAM" id="Phobius"/>
    </source>
</evidence>
<evidence type="ECO:0000313" key="3">
    <source>
        <dbReference type="EMBL" id="CAF2875058.1"/>
    </source>
</evidence>
<protein>
    <submittedName>
        <fullName evidence="3">(salmon louse) hypothetical protein</fullName>
    </submittedName>
</protein>
<dbReference type="AlphaFoldDB" id="A0A7R8CS04"/>
<keyword evidence="2" id="KW-0812">Transmembrane</keyword>
<feature type="transmembrane region" description="Helical" evidence="2">
    <location>
        <begin position="12"/>
        <end position="30"/>
    </location>
</feature>
<feature type="transmembrane region" description="Helical" evidence="2">
    <location>
        <begin position="215"/>
        <end position="230"/>
    </location>
</feature>
<dbReference type="Gene3D" id="3.10.20.90">
    <property type="entry name" value="Phosphatidylinositol 3-kinase Catalytic Subunit, Chain A, domain 1"/>
    <property type="match status" value="1"/>
</dbReference>
<organism evidence="3 4">
    <name type="scientific">Lepeophtheirus salmonis</name>
    <name type="common">Salmon louse</name>
    <name type="synonym">Caligus salmonis</name>
    <dbReference type="NCBI Taxonomy" id="72036"/>
    <lineage>
        <taxon>Eukaryota</taxon>
        <taxon>Metazoa</taxon>
        <taxon>Ecdysozoa</taxon>
        <taxon>Arthropoda</taxon>
        <taxon>Crustacea</taxon>
        <taxon>Multicrustacea</taxon>
        <taxon>Hexanauplia</taxon>
        <taxon>Copepoda</taxon>
        <taxon>Siphonostomatoida</taxon>
        <taxon>Caligidae</taxon>
        <taxon>Lepeophtheirus</taxon>
    </lineage>
</organism>
<keyword evidence="2" id="KW-1133">Transmembrane helix</keyword>
<keyword evidence="2" id="KW-0472">Membrane</keyword>
<dbReference type="PANTHER" id="PTHR12943:SF27">
    <property type="entry name" value="HOMOCYSTEINE-INDUCED ENDOPLASMIC RETICULUM PROTEIN, ISOFORM A"/>
    <property type="match status" value="1"/>
</dbReference>
<gene>
    <name evidence="3" type="ORF">LSAA_6407</name>
</gene>